<keyword evidence="1" id="KW-0812">Transmembrane</keyword>
<comment type="caution">
    <text evidence="2">The sequence shown here is derived from an EMBL/GenBank/DDBJ whole genome shotgun (WGS) entry which is preliminary data.</text>
</comment>
<reference evidence="2 3" key="1">
    <citation type="journal article" date="2015" name="Nature">
        <title>rRNA introns, odd ribosomes, and small enigmatic genomes across a large radiation of phyla.</title>
        <authorList>
            <person name="Brown C.T."/>
            <person name="Hug L.A."/>
            <person name="Thomas B.C."/>
            <person name="Sharon I."/>
            <person name="Castelle C.J."/>
            <person name="Singh A."/>
            <person name="Wilkins M.J."/>
            <person name="Williams K.H."/>
            <person name="Banfield J.F."/>
        </authorList>
    </citation>
    <scope>NUCLEOTIDE SEQUENCE [LARGE SCALE GENOMIC DNA]</scope>
</reference>
<evidence type="ECO:0000313" key="2">
    <source>
        <dbReference type="EMBL" id="KKW34868.1"/>
    </source>
</evidence>
<accession>A0A0G1XUJ8</accession>
<evidence type="ECO:0000313" key="3">
    <source>
        <dbReference type="Proteomes" id="UP000034290"/>
    </source>
</evidence>
<keyword evidence="1" id="KW-1133">Transmembrane helix</keyword>
<dbReference type="EMBL" id="LCRM01000060">
    <property type="protein sequence ID" value="KKW34868.1"/>
    <property type="molecule type" value="Genomic_DNA"/>
</dbReference>
<organism evidence="2 3">
    <name type="scientific">Candidatus Giovannonibacteria bacterium GW2011_GWA2_53_7</name>
    <dbReference type="NCBI Taxonomy" id="1618650"/>
    <lineage>
        <taxon>Bacteria</taxon>
        <taxon>Candidatus Giovannoniibacteriota</taxon>
    </lineage>
</organism>
<gene>
    <name evidence="2" type="ORF">UY81_C0060G0007</name>
</gene>
<feature type="transmembrane region" description="Helical" evidence="1">
    <location>
        <begin position="12"/>
        <end position="31"/>
    </location>
</feature>
<protein>
    <submittedName>
        <fullName evidence="2">Uncharacterized protein</fullName>
    </submittedName>
</protein>
<proteinExistence type="predicted"/>
<sequence length="116" mass="12636">MPENNSNRKKIMEVLVAIVLPVFTFGMLWFWQTGSFSSNEDVDEAALTNARSATVSAALGAVARIYPLPVELFKSADFNSLVDFTPEITPVPLGRPDPFSRPAGVNVVPADPSRTR</sequence>
<keyword evidence="1" id="KW-0472">Membrane</keyword>
<dbReference type="AlphaFoldDB" id="A0A0G1XUJ8"/>
<evidence type="ECO:0000256" key="1">
    <source>
        <dbReference type="SAM" id="Phobius"/>
    </source>
</evidence>
<dbReference type="Proteomes" id="UP000034290">
    <property type="component" value="Unassembled WGS sequence"/>
</dbReference>
<name>A0A0G1XUJ8_9BACT</name>